<keyword evidence="2" id="KW-1185">Reference proteome</keyword>
<dbReference type="PANTHER" id="PTHR15140:SF37">
    <property type="entry name" value="UBIQUITIN-LIKE DOMAIN-CONTAINING PROTEIN"/>
    <property type="match status" value="1"/>
</dbReference>
<dbReference type="SUPFAM" id="SSF52058">
    <property type="entry name" value="L domain-like"/>
    <property type="match status" value="1"/>
</dbReference>
<comment type="caution">
    <text evidence="1">The sequence shown here is derived from an EMBL/GenBank/DDBJ whole genome shotgun (WGS) entry which is preliminary data.</text>
</comment>
<dbReference type="EMBL" id="JBFOLK010000008">
    <property type="protein sequence ID" value="KAL2492607.1"/>
    <property type="molecule type" value="Genomic_DNA"/>
</dbReference>
<dbReference type="InterPro" id="IPR032675">
    <property type="entry name" value="LRR_dom_sf"/>
</dbReference>
<evidence type="ECO:0000313" key="1">
    <source>
        <dbReference type="EMBL" id="KAL2492607.1"/>
    </source>
</evidence>
<reference evidence="2" key="1">
    <citation type="submission" date="2024-07" db="EMBL/GenBank/DDBJ databases">
        <title>Two chromosome-level genome assemblies of Korean endemic species Abeliophyllum distichum and Forsythia ovata (Oleaceae).</title>
        <authorList>
            <person name="Jang H."/>
        </authorList>
    </citation>
    <scope>NUCLEOTIDE SEQUENCE [LARGE SCALE GENOMIC DNA]</scope>
</reference>
<name>A0ABD1RY49_9LAMI</name>
<dbReference type="Proteomes" id="UP001604336">
    <property type="component" value="Unassembled WGS sequence"/>
</dbReference>
<gene>
    <name evidence="1" type="ORF">Adt_28235</name>
</gene>
<organism evidence="1 2">
    <name type="scientific">Abeliophyllum distichum</name>
    <dbReference type="NCBI Taxonomy" id="126358"/>
    <lineage>
        <taxon>Eukaryota</taxon>
        <taxon>Viridiplantae</taxon>
        <taxon>Streptophyta</taxon>
        <taxon>Embryophyta</taxon>
        <taxon>Tracheophyta</taxon>
        <taxon>Spermatophyta</taxon>
        <taxon>Magnoliopsida</taxon>
        <taxon>eudicotyledons</taxon>
        <taxon>Gunneridae</taxon>
        <taxon>Pentapetalae</taxon>
        <taxon>asterids</taxon>
        <taxon>lamiids</taxon>
        <taxon>Lamiales</taxon>
        <taxon>Oleaceae</taxon>
        <taxon>Forsythieae</taxon>
        <taxon>Abeliophyllum</taxon>
    </lineage>
</organism>
<protein>
    <submittedName>
        <fullName evidence="1">Uncharacterized protein</fullName>
    </submittedName>
</protein>
<evidence type="ECO:0000313" key="2">
    <source>
        <dbReference type="Proteomes" id="UP001604336"/>
    </source>
</evidence>
<dbReference type="PANTHER" id="PTHR15140">
    <property type="entry name" value="TUBULIN-SPECIFIC CHAPERONE E"/>
    <property type="match status" value="1"/>
</dbReference>
<proteinExistence type="predicted"/>
<dbReference type="Gene3D" id="3.80.10.10">
    <property type="entry name" value="Ribonuclease Inhibitor"/>
    <property type="match status" value="1"/>
</dbReference>
<dbReference type="AlphaFoldDB" id="A0ABD1RY49"/>
<sequence length="124" mass="14422">MKTVGSLLNLEVHKLKSNAFKGGEWKPNEREFQQLKFLLIKRNNLKHWRANNIHFPRLQWLVLKKCKCLEEISSGFGEIPTFQLIELHKCGDSVVTSAQKIEEEQVNFGNDAFQVHIHGKYGDF</sequence>
<accession>A0ABD1RY49</accession>